<reference evidence="2" key="2">
    <citation type="submission" date="2023-02" db="EMBL/GenBank/DDBJ databases">
        <authorList>
            <consortium name="DOE Joint Genome Institute"/>
            <person name="Mondo S.J."/>
            <person name="Chang Y."/>
            <person name="Wang Y."/>
            <person name="Ahrendt S."/>
            <person name="Andreopoulos W."/>
            <person name="Barry K."/>
            <person name="Beard J."/>
            <person name="Benny G.L."/>
            <person name="Blankenship S."/>
            <person name="Bonito G."/>
            <person name="Cuomo C."/>
            <person name="Desiro A."/>
            <person name="Gervers K.A."/>
            <person name="Hundley H."/>
            <person name="Kuo A."/>
            <person name="LaButti K."/>
            <person name="Lang B.F."/>
            <person name="Lipzen A."/>
            <person name="O'Donnell K."/>
            <person name="Pangilinan J."/>
            <person name="Reynolds N."/>
            <person name="Sandor L."/>
            <person name="Smith M.W."/>
            <person name="Tsang A."/>
            <person name="Grigoriev I.V."/>
            <person name="Stajich J.E."/>
            <person name="Spatafora J.W."/>
        </authorList>
    </citation>
    <scope>NUCLEOTIDE SEQUENCE</scope>
    <source>
        <strain evidence="2">RSA 2281</strain>
    </source>
</reference>
<gene>
    <name evidence="2" type="ORF">BDA99DRAFT_524484</name>
</gene>
<evidence type="ECO:0000313" key="3">
    <source>
        <dbReference type="Proteomes" id="UP001209540"/>
    </source>
</evidence>
<keyword evidence="1" id="KW-0812">Transmembrane</keyword>
<name>A0AAD5JZZ5_9FUNG</name>
<evidence type="ECO:0000313" key="2">
    <source>
        <dbReference type="EMBL" id="KAI9248788.1"/>
    </source>
</evidence>
<dbReference type="EMBL" id="JAIXMP010000037">
    <property type="protein sequence ID" value="KAI9248788.1"/>
    <property type="molecule type" value="Genomic_DNA"/>
</dbReference>
<comment type="caution">
    <text evidence="2">The sequence shown here is derived from an EMBL/GenBank/DDBJ whole genome shotgun (WGS) entry which is preliminary data.</text>
</comment>
<proteinExistence type="predicted"/>
<sequence>MVIVLVTINNDFNLLIILVKYYHPQQLISSTLFHILLLSHFTITTICYILHH</sequence>
<keyword evidence="1" id="KW-1133">Transmembrane helix</keyword>
<reference evidence="2" key="1">
    <citation type="journal article" date="2022" name="IScience">
        <title>Evolution of zygomycete secretomes and the origins of terrestrial fungal ecologies.</title>
        <authorList>
            <person name="Chang Y."/>
            <person name="Wang Y."/>
            <person name="Mondo S."/>
            <person name="Ahrendt S."/>
            <person name="Andreopoulos W."/>
            <person name="Barry K."/>
            <person name="Beard J."/>
            <person name="Benny G.L."/>
            <person name="Blankenship S."/>
            <person name="Bonito G."/>
            <person name="Cuomo C."/>
            <person name="Desiro A."/>
            <person name="Gervers K.A."/>
            <person name="Hundley H."/>
            <person name="Kuo A."/>
            <person name="LaButti K."/>
            <person name="Lang B.F."/>
            <person name="Lipzen A."/>
            <person name="O'Donnell K."/>
            <person name="Pangilinan J."/>
            <person name="Reynolds N."/>
            <person name="Sandor L."/>
            <person name="Smith M.E."/>
            <person name="Tsang A."/>
            <person name="Grigoriev I.V."/>
            <person name="Stajich J.E."/>
            <person name="Spatafora J.W."/>
        </authorList>
    </citation>
    <scope>NUCLEOTIDE SEQUENCE</scope>
    <source>
        <strain evidence="2">RSA 2281</strain>
    </source>
</reference>
<accession>A0AAD5JZZ5</accession>
<evidence type="ECO:0000256" key="1">
    <source>
        <dbReference type="SAM" id="Phobius"/>
    </source>
</evidence>
<feature type="transmembrane region" description="Helical" evidence="1">
    <location>
        <begin position="31"/>
        <end position="50"/>
    </location>
</feature>
<organism evidence="2 3">
    <name type="scientific">Phascolomyces articulosus</name>
    <dbReference type="NCBI Taxonomy" id="60185"/>
    <lineage>
        <taxon>Eukaryota</taxon>
        <taxon>Fungi</taxon>
        <taxon>Fungi incertae sedis</taxon>
        <taxon>Mucoromycota</taxon>
        <taxon>Mucoromycotina</taxon>
        <taxon>Mucoromycetes</taxon>
        <taxon>Mucorales</taxon>
        <taxon>Lichtheimiaceae</taxon>
        <taxon>Phascolomyces</taxon>
    </lineage>
</organism>
<dbReference type="AlphaFoldDB" id="A0AAD5JZZ5"/>
<dbReference type="Proteomes" id="UP001209540">
    <property type="component" value="Unassembled WGS sequence"/>
</dbReference>
<protein>
    <submittedName>
        <fullName evidence="2">Uncharacterized protein</fullName>
    </submittedName>
</protein>
<keyword evidence="1" id="KW-0472">Membrane</keyword>
<keyword evidence="3" id="KW-1185">Reference proteome</keyword>